<evidence type="ECO:0000313" key="2">
    <source>
        <dbReference type="Proteomes" id="UP000284531"/>
    </source>
</evidence>
<evidence type="ECO:0000313" key="1">
    <source>
        <dbReference type="EMBL" id="RKD94535.1"/>
    </source>
</evidence>
<reference evidence="1 2" key="1">
    <citation type="submission" date="2018-09" db="EMBL/GenBank/DDBJ databases">
        <title>Genomic Encyclopedia of Archaeal and Bacterial Type Strains, Phase II (KMG-II): from individual species to whole genera.</title>
        <authorList>
            <person name="Goeker M."/>
        </authorList>
    </citation>
    <scope>NUCLEOTIDE SEQUENCE [LARGE SCALE GENOMIC DNA]</scope>
    <source>
        <strain evidence="1 2">DSM 21950</strain>
    </source>
</reference>
<dbReference type="OrthoDB" id="1120047at2"/>
<gene>
    <name evidence="1" type="ORF">BXY64_4123</name>
</gene>
<keyword evidence="2" id="KW-1185">Reference proteome</keyword>
<protein>
    <submittedName>
        <fullName evidence="1">V/A-type H+-transporting ATPase subunit E</fullName>
    </submittedName>
</protein>
<name>A0A419WGK2_9BACT</name>
<dbReference type="Gene3D" id="1.20.5.2950">
    <property type="match status" value="1"/>
</dbReference>
<dbReference type="EMBL" id="RAPQ01000014">
    <property type="protein sequence ID" value="RKD94535.1"/>
    <property type="molecule type" value="Genomic_DNA"/>
</dbReference>
<organism evidence="1 2">
    <name type="scientific">Marinifilum flexuosum</name>
    <dbReference type="NCBI Taxonomy" id="1117708"/>
    <lineage>
        <taxon>Bacteria</taxon>
        <taxon>Pseudomonadati</taxon>
        <taxon>Bacteroidota</taxon>
        <taxon>Bacteroidia</taxon>
        <taxon>Marinilabiliales</taxon>
        <taxon>Marinifilaceae</taxon>
    </lineage>
</organism>
<dbReference type="AlphaFoldDB" id="A0A419WGK2"/>
<sequence length="200" mass="22460">MNNIENLEGIVLKLKEQGIEAGESEKKQIIENAKQQADDLISIAKLESDNILRKAKNDAALLQQNTQAALKQASRDMIEATKVSVLEHLKQIFGKQCNNLFTQEQYMQEILNAAVKSIPGDKEVAVPDQVAQSMENYLIDQSLQEEIKLKPLQTSESKIEIHPKMEKGMQYVVSSQDIENGLFSLLNKDLVELLSHNGEE</sequence>
<comment type="caution">
    <text evidence="1">The sequence shown here is derived from an EMBL/GenBank/DDBJ whole genome shotgun (WGS) entry which is preliminary data.</text>
</comment>
<dbReference type="Proteomes" id="UP000284531">
    <property type="component" value="Unassembled WGS sequence"/>
</dbReference>
<accession>A0A419WGK2</accession>
<proteinExistence type="predicted"/>
<dbReference type="RefSeq" id="WP_120241790.1">
    <property type="nucleotide sequence ID" value="NZ_CANNEC010000002.1"/>
</dbReference>